<dbReference type="PANTHER" id="PTHR10000">
    <property type="entry name" value="PHOSPHOSERINE PHOSPHATASE"/>
    <property type="match status" value="1"/>
</dbReference>
<dbReference type="EMBL" id="JAVDWA010000001">
    <property type="protein sequence ID" value="MDR7071639.1"/>
    <property type="molecule type" value="Genomic_DNA"/>
</dbReference>
<dbReference type="SFLD" id="SFLDS00003">
    <property type="entry name" value="Haloacid_Dehalogenase"/>
    <property type="match status" value="1"/>
</dbReference>
<comment type="caution">
    <text evidence="1">The sequence shown here is derived from an EMBL/GenBank/DDBJ whole genome shotgun (WGS) entry which is preliminary data.</text>
</comment>
<protein>
    <submittedName>
        <fullName evidence="1">Cof subfamily protein (Haloacid dehalogenase superfamily)</fullName>
    </submittedName>
</protein>
<dbReference type="SFLD" id="SFLDG01140">
    <property type="entry name" value="C2.B:_Phosphomannomutase_and_P"/>
    <property type="match status" value="1"/>
</dbReference>
<dbReference type="InterPro" id="IPR006379">
    <property type="entry name" value="HAD-SF_hydro_IIB"/>
</dbReference>
<dbReference type="InterPro" id="IPR023214">
    <property type="entry name" value="HAD_sf"/>
</dbReference>
<organism evidence="1 2">
    <name type="scientific">Fictibacillus barbaricus</name>
    <dbReference type="NCBI Taxonomy" id="182136"/>
    <lineage>
        <taxon>Bacteria</taxon>
        <taxon>Bacillati</taxon>
        <taxon>Bacillota</taxon>
        <taxon>Bacilli</taxon>
        <taxon>Bacillales</taxon>
        <taxon>Fictibacillaceae</taxon>
        <taxon>Fictibacillus</taxon>
    </lineage>
</organism>
<dbReference type="PROSITE" id="PS01229">
    <property type="entry name" value="COF_2"/>
    <property type="match status" value="1"/>
</dbReference>
<dbReference type="Gene3D" id="3.40.50.1000">
    <property type="entry name" value="HAD superfamily/HAD-like"/>
    <property type="match status" value="1"/>
</dbReference>
<keyword evidence="2" id="KW-1185">Reference proteome</keyword>
<dbReference type="Proteomes" id="UP001258181">
    <property type="component" value="Unassembled WGS sequence"/>
</dbReference>
<dbReference type="SFLD" id="SFLDG01144">
    <property type="entry name" value="C2.B.4:_PGP_Like"/>
    <property type="match status" value="1"/>
</dbReference>
<dbReference type="Pfam" id="PF08282">
    <property type="entry name" value="Hydrolase_3"/>
    <property type="match status" value="1"/>
</dbReference>
<dbReference type="SUPFAM" id="SSF56784">
    <property type="entry name" value="HAD-like"/>
    <property type="match status" value="1"/>
</dbReference>
<name>A0ABU1TWR3_9BACL</name>
<dbReference type="Gene3D" id="3.30.1240.10">
    <property type="match status" value="1"/>
</dbReference>
<gene>
    <name evidence="1" type="ORF">J2X07_000614</name>
</gene>
<evidence type="ECO:0000313" key="1">
    <source>
        <dbReference type="EMBL" id="MDR7071639.1"/>
    </source>
</evidence>
<accession>A0ABU1TWR3</accession>
<reference evidence="1 2" key="1">
    <citation type="submission" date="2023-07" db="EMBL/GenBank/DDBJ databases">
        <title>Sorghum-associated microbial communities from plants grown in Nebraska, USA.</title>
        <authorList>
            <person name="Schachtman D."/>
        </authorList>
    </citation>
    <scope>NUCLEOTIDE SEQUENCE [LARGE SCALE GENOMIC DNA]</scope>
    <source>
        <strain evidence="1 2">BE211</strain>
    </source>
</reference>
<dbReference type="RefSeq" id="WP_310256292.1">
    <property type="nucleotide sequence ID" value="NZ_JAVDWA010000001.1"/>
</dbReference>
<dbReference type="NCBIfam" id="TIGR01484">
    <property type="entry name" value="HAD-SF-IIB"/>
    <property type="match status" value="1"/>
</dbReference>
<evidence type="ECO:0000313" key="2">
    <source>
        <dbReference type="Proteomes" id="UP001258181"/>
    </source>
</evidence>
<dbReference type="NCBIfam" id="TIGR00099">
    <property type="entry name" value="Cof-subfamily"/>
    <property type="match status" value="1"/>
</dbReference>
<dbReference type="PANTHER" id="PTHR10000:SF25">
    <property type="entry name" value="PHOSPHATASE YKRA-RELATED"/>
    <property type="match status" value="1"/>
</dbReference>
<dbReference type="InterPro" id="IPR000150">
    <property type="entry name" value="Cof"/>
</dbReference>
<proteinExistence type="predicted"/>
<dbReference type="InterPro" id="IPR036412">
    <property type="entry name" value="HAD-like_sf"/>
</dbReference>
<sequence length="257" mass="29088">MDYKIIFFDIDGTITNHENGYISDNTKKAIRALKNKGIKLVAATGRPLSMCQEISDLGIDTFITANGGYVKHNDVVIHKVPMDRKIVQEIVEYSNKEKHGLSFYTENLKMNGVKENEISVALKETLSLNEYPEIDDLIYNQDVFLMCLFATDETVEKYQQNFPYLTFRRWHRYVLNVMQDDVSKSLAILKVLEYYGVDKSEAIAFGDGDNDIDMLELVGLGIAMGNGSDKLKNVADYVTKKSSEDGILLALNRFGII</sequence>